<dbReference type="EMBL" id="MCFL01000013">
    <property type="protein sequence ID" value="ORZ37193.1"/>
    <property type="molecule type" value="Genomic_DNA"/>
</dbReference>
<protein>
    <submittedName>
        <fullName evidence="1">Uncharacterized protein</fullName>
    </submittedName>
</protein>
<reference evidence="1 2" key="1">
    <citation type="submission" date="2016-07" db="EMBL/GenBank/DDBJ databases">
        <title>Pervasive Adenine N6-methylation of Active Genes in Fungi.</title>
        <authorList>
            <consortium name="DOE Joint Genome Institute"/>
            <person name="Mondo S.J."/>
            <person name="Dannebaum R.O."/>
            <person name="Kuo R.C."/>
            <person name="Labutti K."/>
            <person name="Haridas S."/>
            <person name="Kuo A."/>
            <person name="Salamov A."/>
            <person name="Ahrendt S.R."/>
            <person name="Lipzen A."/>
            <person name="Sullivan W."/>
            <person name="Andreopoulos W.B."/>
            <person name="Clum A."/>
            <person name="Lindquist E."/>
            <person name="Daum C."/>
            <person name="Ramamoorthy G.K."/>
            <person name="Gryganskyi A."/>
            <person name="Culley D."/>
            <person name="Magnuson J.K."/>
            <person name="James T.Y."/>
            <person name="O'Malley M.A."/>
            <person name="Stajich J.E."/>
            <person name="Spatafora J.W."/>
            <person name="Visel A."/>
            <person name="Grigoriev I.V."/>
        </authorList>
    </citation>
    <scope>NUCLEOTIDE SEQUENCE [LARGE SCALE GENOMIC DNA]</scope>
    <source>
        <strain evidence="1 2">PL171</strain>
    </source>
</reference>
<keyword evidence="2" id="KW-1185">Reference proteome</keyword>
<organism evidence="1 2">
    <name type="scientific">Catenaria anguillulae PL171</name>
    <dbReference type="NCBI Taxonomy" id="765915"/>
    <lineage>
        <taxon>Eukaryota</taxon>
        <taxon>Fungi</taxon>
        <taxon>Fungi incertae sedis</taxon>
        <taxon>Blastocladiomycota</taxon>
        <taxon>Blastocladiomycetes</taxon>
        <taxon>Blastocladiales</taxon>
        <taxon>Catenariaceae</taxon>
        <taxon>Catenaria</taxon>
    </lineage>
</organism>
<comment type="caution">
    <text evidence="1">The sequence shown here is derived from an EMBL/GenBank/DDBJ whole genome shotgun (WGS) entry which is preliminary data.</text>
</comment>
<dbReference type="Proteomes" id="UP000193411">
    <property type="component" value="Unassembled WGS sequence"/>
</dbReference>
<name>A0A1Y2HU20_9FUNG</name>
<sequence>MVRHRSSYTSASASGQPHSRTFGCHGQHGLLLSIHCGRFGRSCQPRRFTLFLCLARTHLDIQAAQLMCQPPKHIPFVALCVCPRALLQLWVHL</sequence>
<evidence type="ECO:0000313" key="2">
    <source>
        <dbReference type="Proteomes" id="UP000193411"/>
    </source>
</evidence>
<evidence type="ECO:0000313" key="1">
    <source>
        <dbReference type="EMBL" id="ORZ37193.1"/>
    </source>
</evidence>
<proteinExistence type="predicted"/>
<dbReference type="AlphaFoldDB" id="A0A1Y2HU20"/>
<gene>
    <name evidence="1" type="ORF">BCR44DRAFT_1430658</name>
</gene>
<accession>A0A1Y2HU20</accession>